<name>A0AAE3QZZ7_9BACT</name>
<evidence type="ECO:0000259" key="7">
    <source>
        <dbReference type="Pfam" id="PF14322"/>
    </source>
</evidence>
<dbReference type="CDD" id="cd08977">
    <property type="entry name" value="SusD"/>
    <property type="match status" value="1"/>
</dbReference>
<feature type="domain" description="SusD-like N-terminal" evidence="7">
    <location>
        <begin position="24"/>
        <end position="223"/>
    </location>
</feature>
<dbReference type="Pfam" id="PF14322">
    <property type="entry name" value="SusD-like_3"/>
    <property type="match status" value="1"/>
</dbReference>
<proteinExistence type="inferred from homology"/>
<dbReference type="InterPro" id="IPR033985">
    <property type="entry name" value="SusD-like_N"/>
</dbReference>
<dbReference type="Proteomes" id="UP001241110">
    <property type="component" value="Unassembled WGS sequence"/>
</dbReference>
<comment type="subcellular location">
    <subcellularLocation>
        <location evidence="1">Cell outer membrane</location>
    </subcellularLocation>
</comment>
<protein>
    <submittedName>
        <fullName evidence="8">RagB/SusD family nutrient uptake outer membrane protein</fullName>
    </submittedName>
</protein>
<dbReference type="RefSeq" id="WP_313989701.1">
    <property type="nucleotide sequence ID" value="NZ_JASJOS010000032.1"/>
</dbReference>
<evidence type="ECO:0000256" key="5">
    <source>
        <dbReference type="ARBA" id="ARBA00023237"/>
    </source>
</evidence>
<sequence length="448" mass="50213">MKINHTFRYILLIAFSLSLNSCKDFLDVQPQSSVSDDQTIVDETSAKTATRGMYRQLASDSYYGSLFQSIGYLSGDNIVWTGSQSIIQDFINHDVKSDNGNIATVWSGIYETINRANHIIAKVPLVTDESFTEAERNALLGEAYFVRGLCYFDLARTWGGVQIVLTPTVSATDKNGIKRSSLADTYAQVLADLTKAETLLTNTTNRYRATQKTARALLARYYLYQENWAQAEAYADKVLGDTDYELVKPYSAFFSNQAVATKESVFELAYSSTYTNGHRTYWQPPANGGTRQWAPNATFISLVSDENVGGNRSALIAKTTAGLWYGNMYYRSPATDPAFVIRIAELYLIRSEARAHQDKLADALDDLNAIRDRAGLSDSPAQTQEEILLAIENERRLEFAFEPHRWFDLVRTHRVEAVLGVTNTNKYVLPIPITEVTVDESLEQNTGY</sequence>
<keyword evidence="3" id="KW-0732">Signal</keyword>
<dbReference type="EMBL" id="JASJOS010000032">
    <property type="protein sequence ID" value="MDJ1486250.1"/>
    <property type="molecule type" value="Genomic_DNA"/>
</dbReference>
<reference evidence="8" key="1">
    <citation type="submission" date="2023-05" db="EMBL/GenBank/DDBJ databases">
        <authorList>
            <person name="Zhang X."/>
        </authorList>
    </citation>
    <scope>NUCLEOTIDE SEQUENCE</scope>
    <source>
        <strain evidence="8">YF14B1</strain>
    </source>
</reference>
<evidence type="ECO:0000256" key="3">
    <source>
        <dbReference type="ARBA" id="ARBA00022729"/>
    </source>
</evidence>
<dbReference type="SUPFAM" id="SSF48452">
    <property type="entry name" value="TPR-like"/>
    <property type="match status" value="1"/>
</dbReference>
<accession>A0AAE3QZZ7</accession>
<dbReference type="Gene3D" id="1.25.40.390">
    <property type="match status" value="1"/>
</dbReference>
<evidence type="ECO:0000259" key="6">
    <source>
        <dbReference type="Pfam" id="PF07980"/>
    </source>
</evidence>
<evidence type="ECO:0000256" key="4">
    <source>
        <dbReference type="ARBA" id="ARBA00023136"/>
    </source>
</evidence>
<dbReference type="InterPro" id="IPR011990">
    <property type="entry name" value="TPR-like_helical_dom_sf"/>
</dbReference>
<evidence type="ECO:0000313" key="9">
    <source>
        <dbReference type="Proteomes" id="UP001241110"/>
    </source>
</evidence>
<dbReference type="InterPro" id="IPR012944">
    <property type="entry name" value="SusD_RagB_dom"/>
</dbReference>
<dbReference type="AlphaFoldDB" id="A0AAE3QZZ7"/>
<dbReference type="Pfam" id="PF07980">
    <property type="entry name" value="SusD_RagB"/>
    <property type="match status" value="1"/>
</dbReference>
<keyword evidence="4" id="KW-0472">Membrane</keyword>
<dbReference type="GO" id="GO:0009279">
    <property type="term" value="C:cell outer membrane"/>
    <property type="evidence" value="ECO:0007669"/>
    <property type="project" value="UniProtKB-SubCell"/>
</dbReference>
<comment type="caution">
    <text evidence="8">The sequence shown here is derived from an EMBL/GenBank/DDBJ whole genome shotgun (WGS) entry which is preliminary data.</text>
</comment>
<comment type="similarity">
    <text evidence="2">Belongs to the SusD family.</text>
</comment>
<evidence type="ECO:0000256" key="1">
    <source>
        <dbReference type="ARBA" id="ARBA00004442"/>
    </source>
</evidence>
<evidence type="ECO:0000313" key="8">
    <source>
        <dbReference type="EMBL" id="MDJ1486250.1"/>
    </source>
</evidence>
<gene>
    <name evidence="8" type="ORF">QNI16_37560</name>
</gene>
<feature type="domain" description="RagB/SusD" evidence="6">
    <location>
        <begin position="334"/>
        <end position="412"/>
    </location>
</feature>
<organism evidence="8 9">
    <name type="scientific">Xanthocytophaga flava</name>
    <dbReference type="NCBI Taxonomy" id="3048013"/>
    <lineage>
        <taxon>Bacteria</taxon>
        <taxon>Pseudomonadati</taxon>
        <taxon>Bacteroidota</taxon>
        <taxon>Cytophagia</taxon>
        <taxon>Cytophagales</taxon>
        <taxon>Rhodocytophagaceae</taxon>
        <taxon>Xanthocytophaga</taxon>
    </lineage>
</organism>
<evidence type="ECO:0000256" key="2">
    <source>
        <dbReference type="ARBA" id="ARBA00006275"/>
    </source>
</evidence>
<keyword evidence="5" id="KW-0998">Cell outer membrane</keyword>